<dbReference type="Pfam" id="PF00179">
    <property type="entry name" value="UQ_con"/>
    <property type="match status" value="1"/>
</dbReference>
<dbReference type="InterPro" id="IPR050113">
    <property type="entry name" value="Ub_conjugating_enzyme"/>
</dbReference>
<keyword evidence="2 4" id="KW-0833">Ubl conjugation pathway</keyword>
<feature type="compositionally biased region" description="Polar residues" evidence="5">
    <location>
        <begin position="249"/>
        <end position="270"/>
    </location>
</feature>
<evidence type="ECO:0000313" key="8">
    <source>
        <dbReference type="EMBL" id="GIM03170.1"/>
    </source>
</evidence>
<proteinExistence type="inferred from homology"/>
<evidence type="ECO:0000256" key="4">
    <source>
        <dbReference type="RuleBase" id="RU362109"/>
    </source>
</evidence>
<dbReference type="InterPro" id="IPR023313">
    <property type="entry name" value="UBQ-conjugating_AS"/>
</dbReference>
<dbReference type="SUPFAM" id="SSF54495">
    <property type="entry name" value="UBC-like"/>
    <property type="match status" value="1"/>
</dbReference>
<keyword evidence="10" id="KW-1185">Reference proteome</keyword>
<dbReference type="EMBL" id="BNCP01000007">
    <property type="protein sequence ID" value="GIL75296.1"/>
    <property type="molecule type" value="Genomic_DNA"/>
</dbReference>
<dbReference type="PROSITE" id="PS50127">
    <property type="entry name" value="UBC_2"/>
    <property type="match status" value="1"/>
</dbReference>
<evidence type="ECO:0000259" key="6">
    <source>
        <dbReference type="PROSITE" id="PS50127"/>
    </source>
</evidence>
<comment type="caution">
    <text evidence="8">The sequence shown here is derived from an EMBL/GenBank/DDBJ whole genome shotgun (WGS) entry which is preliminary data.</text>
</comment>
<evidence type="ECO:0000256" key="2">
    <source>
        <dbReference type="ARBA" id="ARBA00022786"/>
    </source>
</evidence>
<feature type="domain" description="UBC core" evidence="6">
    <location>
        <begin position="6"/>
        <end position="157"/>
    </location>
</feature>
<name>A0A8J4LNB1_9CHLO</name>
<dbReference type="GO" id="GO:0005524">
    <property type="term" value="F:ATP binding"/>
    <property type="evidence" value="ECO:0007669"/>
    <property type="project" value="UniProtKB-UniRule"/>
</dbReference>
<organism evidence="8 9">
    <name type="scientific">Volvox reticuliferus</name>
    <dbReference type="NCBI Taxonomy" id="1737510"/>
    <lineage>
        <taxon>Eukaryota</taxon>
        <taxon>Viridiplantae</taxon>
        <taxon>Chlorophyta</taxon>
        <taxon>core chlorophytes</taxon>
        <taxon>Chlorophyceae</taxon>
        <taxon>CS clade</taxon>
        <taxon>Chlamydomonadales</taxon>
        <taxon>Volvocaceae</taxon>
        <taxon>Volvox</taxon>
    </lineage>
</organism>
<dbReference type="AlphaFoldDB" id="A0A8J4LNB1"/>
<evidence type="ECO:0000313" key="10">
    <source>
        <dbReference type="Proteomes" id="UP000747110"/>
    </source>
</evidence>
<feature type="region of interest" description="Disordered" evidence="5">
    <location>
        <begin position="242"/>
        <end position="298"/>
    </location>
</feature>
<keyword evidence="4" id="KW-0547">Nucleotide-binding</keyword>
<dbReference type="Proteomes" id="UP000747110">
    <property type="component" value="Unassembled WGS sequence"/>
</dbReference>
<keyword evidence="1" id="KW-0808">Transferase</keyword>
<accession>A0A8J4LNB1</accession>
<evidence type="ECO:0000256" key="1">
    <source>
        <dbReference type="ARBA" id="ARBA00022679"/>
    </source>
</evidence>
<evidence type="ECO:0000256" key="5">
    <source>
        <dbReference type="SAM" id="MobiDB-lite"/>
    </source>
</evidence>
<evidence type="ECO:0000313" key="7">
    <source>
        <dbReference type="EMBL" id="GIL75296.1"/>
    </source>
</evidence>
<dbReference type="CDD" id="cd23805">
    <property type="entry name" value="UBCc_UBE2T"/>
    <property type="match status" value="1"/>
</dbReference>
<sequence length="298" mass="31974">MAPTKVNIHRMSRDLKNVLNDPPAGITAWLPDESNTAYVEAQVIGPDETPYAGGLFQLRVVFPDRYPMEPPNVKFKTKVYHPNVSHDGNICLSILNMPPKGNWSPSLSLRTVLISIQNLLSAPNPDDPLDAEAAKELKMQPLVFQNRATEWTRLYANPNDPKTGTSARIAAKEQPIPISAGPSGAANGEGLQGPLDNQEPEMQRSGSAARQAERAVCEVEVTRGPNPTQQKPSVEEGRMGMSEVPAVREQSSPANIDCAASSSGQMQPITTGADMPSAGGGALVPPRSRLALGKRSRT</sequence>
<evidence type="ECO:0000256" key="3">
    <source>
        <dbReference type="PROSITE-ProRule" id="PRU10133"/>
    </source>
</evidence>
<dbReference type="PANTHER" id="PTHR24067">
    <property type="entry name" value="UBIQUITIN-CONJUGATING ENZYME E2"/>
    <property type="match status" value="1"/>
</dbReference>
<comment type="similarity">
    <text evidence="4">Belongs to the ubiquitin-conjugating enzyme family.</text>
</comment>
<dbReference type="InterPro" id="IPR016135">
    <property type="entry name" value="UBQ-conjugating_enzyme/RWD"/>
</dbReference>
<feature type="region of interest" description="Disordered" evidence="5">
    <location>
        <begin position="177"/>
        <end position="212"/>
    </location>
</feature>
<dbReference type="Proteomes" id="UP000722791">
    <property type="component" value="Unassembled WGS sequence"/>
</dbReference>
<feature type="active site" description="Glycyl thioester intermediate" evidence="3">
    <location>
        <position position="91"/>
    </location>
</feature>
<dbReference type="OrthoDB" id="9978460at2759"/>
<dbReference type="InterPro" id="IPR000608">
    <property type="entry name" value="UBC"/>
</dbReference>
<gene>
    <name evidence="7" type="ORF">Vretifemale_5118</name>
    <name evidence="8" type="ORF">Vretimale_7987</name>
</gene>
<dbReference type="EMBL" id="BNCQ01000013">
    <property type="protein sequence ID" value="GIM03170.1"/>
    <property type="molecule type" value="Genomic_DNA"/>
</dbReference>
<dbReference type="GO" id="GO:0016740">
    <property type="term" value="F:transferase activity"/>
    <property type="evidence" value="ECO:0007669"/>
    <property type="project" value="UniProtKB-KW"/>
</dbReference>
<dbReference type="PROSITE" id="PS00183">
    <property type="entry name" value="UBC_1"/>
    <property type="match status" value="1"/>
</dbReference>
<dbReference type="SMART" id="SM00212">
    <property type="entry name" value="UBCc"/>
    <property type="match status" value="1"/>
</dbReference>
<protein>
    <recommendedName>
        <fullName evidence="6">UBC core domain-containing protein</fullName>
    </recommendedName>
</protein>
<dbReference type="Gene3D" id="3.10.110.10">
    <property type="entry name" value="Ubiquitin Conjugating Enzyme"/>
    <property type="match status" value="1"/>
</dbReference>
<evidence type="ECO:0000313" key="9">
    <source>
        <dbReference type="Proteomes" id="UP000722791"/>
    </source>
</evidence>
<reference evidence="8" key="1">
    <citation type="journal article" date="2021" name="Proc. Natl. Acad. Sci. U.S.A.">
        <title>Three genomes in the algal genus Volvox reveal the fate of a haploid sex-determining region after a transition to homothallism.</title>
        <authorList>
            <person name="Yamamoto K."/>
            <person name="Hamaji T."/>
            <person name="Kawai-Toyooka H."/>
            <person name="Matsuzaki R."/>
            <person name="Takahashi F."/>
            <person name="Nishimura Y."/>
            <person name="Kawachi M."/>
            <person name="Noguchi H."/>
            <person name="Minakuchi Y."/>
            <person name="Umen J.G."/>
            <person name="Toyoda A."/>
            <person name="Nozaki H."/>
        </authorList>
    </citation>
    <scope>NUCLEOTIDE SEQUENCE</scope>
    <source>
        <strain evidence="8">NIES-3785</strain>
        <strain evidence="7">NIES-3786</strain>
    </source>
</reference>
<keyword evidence="4" id="KW-0067">ATP-binding</keyword>